<dbReference type="EMBL" id="JBHRYQ010000001">
    <property type="protein sequence ID" value="MFC3811279.1"/>
    <property type="molecule type" value="Genomic_DNA"/>
</dbReference>
<dbReference type="Proteomes" id="UP001595616">
    <property type="component" value="Unassembled WGS sequence"/>
</dbReference>
<organism evidence="1 2">
    <name type="scientific">Lacihabitans lacunae</name>
    <dbReference type="NCBI Taxonomy" id="1028214"/>
    <lineage>
        <taxon>Bacteria</taxon>
        <taxon>Pseudomonadati</taxon>
        <taxon>Bacteroidota</taxon>
        <taxon>Cytophagia</taxon>
        <taxon>Cytophagales</taxon>
        <taxon>Leadbetterellaceae</taxon>
        <taxon>Lacihabitans</taxon>
    </lineage>
</organism>
<sequence>MAIIKLTGELRPSSKLNDGYYFENGHFFYLPSDGTGMCKLIGLESNQILNFTKPIPDANGSYSPVTIEIDDQEQCYFKTAVNTLEEGFSISDVLAYDEDLAKTYTPNGHSFWA</sequence>
<evidence type="ECO:0000313" key="2">
    <source>
        <dbReference type="Proteomes" id="UP001595616"/>
    </source>
</evidence>
<gene>
    <name evidence="1" type="ORF">ACFOOI_11505</name>
</gene>
<keyword evidence="2" id="KW-1185">Reference proteome</keyword>
<dbReference type="RefSeq" id="WP_379838120.1">
    <property type="nucleotide sequence ID" value="NZ_JBHRYQ010000001.1"/>
</dbReference>
<reference evidence="2" key="1">
    <citation type="journal article" date="2019" name="Int. J. Syst. Evol. Microbiol.">
        <title>The Global Catalogue of Microorganisms (GCM) 10K type strain sequencing project: providing services to taxonomists for standard genome sequencing and annotation.</title>
        <authorList>
            <consortium name="The Broad Institute Genomics Platform"/>
            <consortium name="The Broad Institute Genome Sequencing Center for Infectious Disease"/>
            <person name="Wu L."/>
            <person name="Ma J."/>
        </authorList>
    </citation>
    <scope>NUCLEOTIDE SEQUENCE [LARGE SCALE GENOMIC DNA]</scope>
    <source>
        <strain evidence="2">CECT 7956</strain>
    </source>
</reference>
<protein>
    <submittedName>
        <fullName evidence="1">Uncharacterized protein</fullName>
    </submittedName>
</protein>
<evidence type="ECO:0000313" key="1">
    <source>
        <dbReference type="EMBL" id="MFC3811279.1"/>
    </source>
</evidence>
<name>A0ABV7YXI0_9BACT</name>
<comment type="caution">
    <text evidence="1">The sequence shown here is derived from an EMBL/GenBank/DDBJ whole genome shotgun (WGS) entry which is preliminary data.</text>
</comment>
<accession>A0ABV7YXI0</accession>
<proteinExistence type="predicted"/>